<keyword evidence="1" id="KW-1133">Transmembrane helix</keyword>
<keyword evidence="1" id="KW-0472">Membrane</keyword>
<gene>
    <name evidence="2" type="ORF">Rcae01_04223</name>
</gene>
<dbReference type="RefSeq" id="WP_345685521.1">
    <property type="nucleotide sequence ID" value="NZ_BAABRO010000011.1"/>
</dbReference>
<accession>A0ABP9VUE3</accession>
<protein>
    <recommendedName>
        <fullName evidence="4">Polysaccharide chain length determinant N-terminal domain-containing protein</fullName>
    </recommendedName>
</protein>
<dbReference type="EMBL" id="BAABRO010000011">
    <property type="protein sequence ID" value="GAA5508754.1"/>
    <property type="molecule type" value="Genomic_DNA"/>
</dbReference>
<organism evidence="2 3">
    <name type="scientific">Novipirellula caenicola</name>
    <dbReference type="NCBI Taxonomy" id="1536901"/>
    <lineage>
        <taxon>Bacteria</taxon>
        <taxon>Pseudomonadati</taxon>
        <taxon>Planctomycetota</taxon>
        <taxon>Planctomycetia</taxon>
        <taxon>Pirellulales</taxon>
        <taxon>Pirellulaceae</taxon>
        <taxon>Novipirellula</taxon>
    </lineage>
</organism>
<evidence type="ECO:0000256" key="1">
    <source>
        <dbReference type="SAM" id="Phobius"/>
    </source>
</evidence>
<reference evidence="2 3" key="1">
    <citation type="submission" date="2024-02" db="EMBL/GenBank/DDBJ databases">
        <title>Rhodopirellula caenicola NBRC 110016.</title>
        <authorList>
            <person name="Ichikawa N."/>
            <person name="Katano-Makiyama Y."/>
            <person name="Hidaka K."/>
        </authorList>
    </citation>
    <scope>NUCLEOTIDE SEQUENCE [LARGE SCALE GENOMIC DNA]</scope>
    <source>
        <strain evidence="2 3">NBRC 110016</strain>
    </source>
</reference>
<feature type="transmembrane region" description="Helical" evidence="1">
    <location>
        <begin position="37"/>
        <end position="65"/>
    </location>
</feature>
<dbReference type="Proteomes" id="UP001416858">
    <property type="component" value="Unassembled WGS sequence"/>
</dbReference>
<evidence type="ECO:0008006" key="4">
    <source>
        <dbReference type="Google" id="ProtNLM"/>
    </source>
</evidence>
<dbReference type="Pfam" id="PF19451">
    <property type="entry name" value="DUF5989"/>
    <property type="match status" value="1"/>
</dbReference>
<keyword evidence="1" id="KW-0812">Transmembrane</keyword>
<dbReference type="InterPro" id="IPR046031">
    <property type="entry name" value="DUF5989"/>
</dbReference>
<comment type="caution">
    <text evidence="2">The sequence shown here is derived from an EMBL/GenBank/DDBJ whole genome shotgun (WGS) entry which is preliminary data.</text>
</comment>
<evidence type="ECO:0000313" key="2">
    <source>
        <dbReference type="EMBL" id="GAA5508754.1"/>
    </source>
</evidence>
<name>A0ABP9VUE3_9BACT</name>
<sequence>MDEPQRSRENEFENRAEDDELGFVEEFVLFLRENKKWWLVPLIGSLLSIGVVAALASSAAAPFIYTLF</sequence>
<keyword evidence="3" id="KW-1185">Reference proteome</keyword>
<proteinExistence type="predicted"/>
<evidence type="ECO:0000313" key="3">
    <source>
        <dbReference type="Proteomes" id="UP001416858"/>
    </source>
</evidence>